<dbReference type="Pfam" id="PF19288">
    <property type="entry name" value="CofH_C"/>
    <property type="match status" value="1"/>
</dbReference>
<dbReference type="SUPFAM" id="SSF102114">
    <property type="entry name" value="Radical SAM enzymes"/>
    <property type="match status" value="1"/>
</dbReference>
<proteinExistence type="inferred from homology"/>
<dbReference type="PANTHER" id="PTHR43076">
    <property type="entry name" value="FO SYNTHASE (COFH)"/>
    <property type="match status" value="1"/>
</dbReference>
<keyword evidence="5" id="KW-0408">Iron</keyword>
<evidence type="ECO:0000256" key="3">
    <source>
        <dbReference type="ARBA" id="ARBA00022691"/>
    </source>
</evidence>
<protein>
    <submittedName>
        <fullName evidence="8">Menaquinone via futalosine step 3</fullName>
    </submittedName>
</protein>
<dbReference type="InterPro" id="IPR034405">
    <property type="entry name" value="F420"/>
</dbReference>
<evidence type="ECO:0000256" key="2">
    <source>
        <dbReference type="ARBA" id="ARBA00022485"/>
    </source>
</evidence>
<dbReference type="GO" id="GO:0016765">
    <property type="term" value="F:transferase activity, transferring alkyl or aryl (other than methyl) groups"/>
    <property type="evidence" value="ECO:0007669"/>
    <property type="project" value="InterPro"/>
</dbReference>
<dbReference type="NCBIfam" id="TIGR03699">
    <property type="entry name" value="menaquin_MqnC"/>
    <property type="match status" value="1"/>
</dbReference>
<dbReference type="Gene3D" id="3.20.20.70">
    <property type="entry name" value="Aldolase class I"/>
    <property type="match status" value="1"/>
</dbReference>
<dbReference type="SFLD" id="SFLDF00343">
    <property type="entry name" value="aminofutalosine_synthase_(mqnE"/>
    <property type="match status" value="1"/>
</dbReference>
<accession>A0A0W8G8W5</accession>
<dbReference type="InterPro" id="IPR013785">
    <property type="entry name" value="Aldolase_TIM"/>
</dbReference>
<keyword evidence="2" id="KW-0004">4Fe-4S</keyword>
<dbReference type="SFLD" id="SFLDS00029">
    <property type="entry name" value="Radical_SAM"/>
    <property type="match status" value="1"/>
</dbReference>
<evidence type="ECO:0000256" key="1">
    <source>
        <dbReference type="ARBA" id="ARBA00001966"/>
    </source>
</evidence>
<dbReference type="GO" id="GO:0046872">
    <property type="term" value="F:metal ion binding"/>
    <property type="evidence" value="ECO:0007669"/>
    <property type="project" value="UniProtKB-KW"/>
</dbReference>
<feature type="domain" description="Radical SAM core" evidence="7">
    <location>
        <begin position="47"/>
        <end position="277"/>
    </location>
</feature>
<dbReference type="PROSITE" id="PS51918">
    <property type="entry name" value="RADICAL_SAM"/>
    <property type="match status" value="1"/>
</dbReference>
<dbReference type="SFLD" id="SFLDF00342">
    <property type="entry name" value="cyclic_dehypoxanthine_futalosi"/>
    <property type="match status" value="1"/>
</dbReference>
<dbReference type="InterPro" id="IPR022431">
    <property type="entry name" value="Cyclic_DHFL_synthase_mqnC"/>
</dbReference>
<dbReference type="PANTHER" id="PTHR43076:SF1">
    <property type="entry name" value="LIPOYL SYNTHASE 2"/>
    <property type="match status" value="1"/>
</dbReference>
<sequence>MPHVSPPSASGRLDAHAAARLWEEADVFALGRMADSMRRRLHPEPVVTYIVDRNINYTNICACGCRFCAFFTAPGQPGGYLLSREELAAKVRETVELGGYQILLQGGMHPDLDLSFYTGMLAFLKEAFPQVAIHGFSPPEIVFLAKKEDKSIAWIIGELKAAGLDSIPGGGAEILVDAVRSKVSPNKCPAGEWLEVMATAHGLGLRTTATMMFGMGETIAERIEHLDKIRSLQEQTGGFTAFIPWTFQPANTNLSAPEVSSWEYLRFLALSRLYLDNVPNIQASWVTQGPKIGQLALFWGANDFGSTMIEENVVAAAGVSFRLPEDDLRRLVRGAGFTPVRRNMDYSPRD</sequence>
<dbReference type="GO" id="GO:0051539">
    <property type="term" value="F:4 iron, 4 sulfur cluster binding"/>
    <property type="evidence" value="ECO:0007669"/>
    <property type="project" value="UniProtKB-KW"/>
</dbReference>
<dbReference type="InterPro" id="IPR020050">
    <property type="entry name" value="FO_synthase_su2"/>
</dbReference>
<dbReference type="PIRSF" id="PIRSF004762">
    <property type="entry name" value="CHP00423"/>
    <property type="match status" value="1"/>
</dbReference>
<evidence type="ECO:0000256" key="6">
    <source>
        <dbReference type="ARBA" id="ARBA00023014"/>
    </source>
</evidence>
<evidence type="ECO:0000259" key="7">
    <source>
        <dbReference type="PROSITE" id="PS51918"/>
    </source>
</evidence>
<organism evidence="8">
    <name type="scientific">hydrocarbon metagenome</name>
    <dbReference type="NCBI Taxonomy" id="938273"/>
    <lineage>
        <taxon>unclassified sequences</taxon>
        <taxon>metagenomes</taxon>
        <taxon>ecological metagenomes</taxon>
    </lineage>
</organism>
<comment type="cofactor">
    <cofactor evidence="1">
        <name>[4Fe-4S] cluster</name>
        <dbReference type="ChEBI" id="CHEBI:49883"/>
    </cofactor>
</comment>
<dbReference type="InterPro" id="IPR007197">
    <property type="entry name" value="rSAM"/>
</dbReference>
<keyword evidence="6" id="KW-0411">Iron-sulfur</keyword>
<dbReference type="Pfam" id="PF04055">
    <property type="entry name" value="Radical_SAM"/>
    <property type="match status" value="1"/>
</dbReference>
<evidence type="ECO:0000256" key="4">
    <source>
        <dbReference type="ARBA" id="ARBA00022723"/>
    </source>
</evidence>
<comment type="caution">
    <text evidence="8">The sequence shown here is derived from an EMBL/GenBank/DDBJ whole genome shotgun (WGS) entry which is preliminary data.</text>
</comment>
<dbReference type="GO" id="GO:0044689">
    <property type="term" value="F:7,8-didemethyl-8-hydroxy-5-deazariboflavin synthase activity"/>
    <property type="evidence" value="ECO:0007669"/>
    <property type="project" value="TreeGrafter"/>
</dbReference>
<dbReference type="AlphaFoldDB" id="A0A0W8G8W5"/>
<dbReference type="HAMAP" id="MF_00992">
    <property type="entry name" value="MqnC"/>
    <property type="match status" value="1"/>
</dbReference>
<evidence type="ECO:0000313" key="8">
    <source>
        <dbReference type="EMBL" id="KUG29468.1"/>
    </source>
</evidence>
<dbReference type="InterPro" id="IPR045567">
    <property type="entry name" value="CofH/MnqC-like_C"/>
</dbReference>
<evidence type="ECO:0000256" key="5">
    <source>
        <dbReference type="ARBA" id="ARBA00023004"/>
    </source>
</evidence>
<dbReference type="NCBIfam" id="TIGR00423">
    <property type="entry name" value="CofH family radical SAM protein"/>
    <property type="match status" value="1"/>
</dbReference>
<dbReference type="CDD" id="cd01335">
    <property type="entry name" value="Radical_SAM"/>
    <property type="match status" value="1"/>
</dbReference>
<keyword evidence="3" id="KW-0949">S-adenosyl-L-methionine</keyword>
<reference evidence="8" key="1">
    <citation type="journal article" date="2015" name="Proc. Natl. Acad. Sci. U.S.A.">
        <title>Networks of energetic and metabolic interactions define dynamics in microbial communities.</title>
        <authorList>
            <person name="Embree M."/>
            <person name="Liu J.K."/>
            <person name="Al-Bassam M.M."/>
            <person name="Zengler K."/>
        </authorList>
    </citation>
    <scope>NUCLEOTIDE SEQUENCE</scope>
</reference>
<dbReference type="EMBL" id="LNQE01000080">
    <property type="protein sequence ID" value="KUG29468.1"/>
    <property type="molecule type" value="Genomic_DNA"/>
</dbReference>
<gene>
    <name evidence="8" type="ORF">ASZ90_000639</name>
</gene>
<name>A0A0W8G8W5_9ZZZZ</name>
<dbReference type="SFLD" id="SFLDG01064">
    <property type="entry name" value="F420__menaquinone_cofactor_bio"/>
    <property type="match status" value="1"/>
</dbReference>
<dbReference type="GO" id="GO:0009234">
    <property type="term" value="P:menaquinone biosynthetic process"/>
    <property type="evidence" value="ECO:0007669"/>
    <property type="project" value="InterPro"/>
</dbReference>
<dbReference type="SFLD" id="SFLDG01389">
    <property type="entry name" value="menaquinone_synthsis_involved"/>
    <property type="match status" value="1"/>
</dbReference>
<dbReference type="InterPro" id="IPR058240">
    <property type="entry name" value="rSAM_sf"/>
</dbReference>
<keyword evidence="4" id="KW-0479">Metal-binding</keyword>